<feature type="domain" description="HTH lysR-type" evidence="5">
    <location>
        <begin position="28"/>
        <end position="79"/>
    </location>
</feature>
<dbReference type="PANTHER" id="PTHR30579">
    <property type="entry name" value="TRANSCRIPTIONAL REGULATOR"/>
    <property type="match status" value="1"/>
</dbReference>
<reference evidence="6 7" key="1">
    <citation type="submission" date="2018-06" db="EMBL/GenBank/DDBJ databases">
        <title>Comparative analysis of microorganisms from saline springs in Andes Mountain Range, Colombia.</title>
        <authorList>
            <person name="Rubin E."/>
        </authorList>
    </citation>
    <scope>NUCLEOTIDE SEQUENCE [LARGE SCALE GENOMIC DNA]</scope>
    <source>
        <strain evidence="6 7">USBA-857</strain>
    </source>
</reference>
<dbReference type="RefSeq" id="WP_112053166.1">
    <property type="nucleotide sequence ID" value="NZ_QLSX01000001.1"/>
</dbReference>
<evidence type="ECO:0000313" key="6">
    <source>
        <dbReference type="EMBL" id="RAR64289.1"/>
    </source>
</evidence>
<dbReference type="SUPFAM" id="SSF46785">
    <property type="entry name" value="Winged helix' DNA-binding domain"/>
    <property type="match status" value="1"/>
</dbReference>
<dbReference type="PANTHER" id="PTHR30579:SF3">
    <property type="entry name" value="TRANSCRIPTIONAL REGULATORY PROTEIN"/>
    <property type="match status" value="1"/>
</dbReference>
<accession>A0A328XXX4</accession>
<evidence type="ECO:0000256" key="1">
    <source>
        <dbReference type="ARBA" id="ARBA00009437"/>
    </source>
</evidence>
<evidence type="ECO:0000313" key="7">
    <source>
        <dbReference type="Proteomes" id="UP000249700"/>
    </source>
</evidence>
<dbReference type="InterPro" id="IPR000847">
    <property type="entry name" value="LysR_HTH_N"/>
</dbReference>
<evidence type="ECO:0000259" key="5">
    <source>
        <dbReference type="PROSITE" id="PS50931"/>
    </source>
</evidence>
<dbReference type="EMBL" id="QLSX01000001">
    <property type="protein sequence ID" value="RAR64289.1"/>
    <property type="molecule type" value="Genomic_DNA"/>
</dbReference>
<organism evidence="6 7">
    <name type="scientific">Onishia taeanensis</name>
    <dbReference type="NCBI Taxonomy" id="284577"/>
    <lineage>
        <taxon>Bacteria</taxon>
        <taxon>Pseudomonadati</taxon>
        <taxon>Pseudomonadota</taxon>
        <taxon>Gammaproteobacteria</taxon>
        <taxon>Oceanospirillales</taxon>
        <taxon>Halomonadaceae</taxon>
        <taxon>Onishia</taxon>
    </lineage>
</organism>
<comment type="caution">
    <text evidence="6">The sequence shown here is derived from an EMBL/GenBank/DDBJ whole genome shotgun (WGS) entry which is preliminary data.</text>
</comment>
<dbReference type="InterPro" id="IPR005119">
    <property type="entry name" value="LysR_subst-bd"/>
</dbReference>
<protein>
    <submittedName>
        <fullName evidence="6">LysR family transcriptional regulator</fullName>
    </submittedName>
</protein>
<comment type="similarity">
    <text evidence="1">Belongs to the LysR transcriptional regulatory family.</text>
</comment>
<dbReference type="Gene3D" id="3.40.190.290">
    <property type="match status" value="1"/>
</dbReference>
<dbReference type="AlphaFoldDB" id="A0A328XXX4"/>
<dbReference type="InterPro" id="IPR036388">
    <property type="entry name" value="WH-like_DNA-bd_sf"/>
</dbReference>
<evidence type="ECO:0000256" key="2">
    <source>
        <dbReference type="ARBA" id="ARBA00023015"/>
    </source>
</evidence>
<dbReference type="InterPro" id="IPR036390">
    <property type="entry name" value="WH_DNA-bd_sf"/>
</dbReference>
<keyword evidence="3" id="KW-0238">DNA-binding</keyword>
<dbReference type="Pfam" id="PF03466">
    <property type="entry name" value="LysR_substrate"/>
    <property type="match status" value="1"/>
</dbReference>
<evidence type="ECO:0000256" key="4">
    <source>
        <dbReference type="ARBA" id="ARBA00023163"/>
    </source>
</evidence>
<gene>
    <name evidence="6" type="ORF">BCL93_101108</name>
</gene>
<keyword evidence="2" id="KW-0805">Transcription regulation</keyword>
<keyword evidence="4" id="KW-0804">Transcription</keyword>
<dbReference type="InterPro" id="IPR050176">
    <property type="entry name" value="LTTR"/>
</dbReference>
<evidence type="ECO:0000256" key="3">
    <source>
        <dbReference type="ARBA" id="ARBA00023125"/>
    </source>
</evidence>
<dbReference type="Gene3D" id="1.10.10.10">
    <property type="entry name" value="Winged helix-like DNA-binding domain superfamily/Winged helix DNA-binding domain"/>
    <property type="match status" value="1"/>
</dbReference>
<dbReference type="PROSITE" id="PS50931">
    <property type="entry name" value="HTH_LYSR"/>
    <property type="match status" value="1"/>
</dbReference>
<name>A0A328XXX4_9GAMM</name>
<dbReference type="GO" id="GO:0003700">
    <property type="term" value="F:DNA-binding transcription factor activity"/>
    <property type="evidence" value="ECO:0007669"/>
    <property type="project" value="InterPro"/>
</dbReference>
<proteinExistence type="inferred from homology"/>
<dbReference type="OrthoDB" id="570111at2"/>
<dbReference type="SUPFAM" id="SSF53850">
    <property type="entry name" value="Periplasmic binding protein-like II"/>
    <property type="match status" value="1"/>
</dbReference>
<sequence>MEKINDSVKQVSGFEKQMPRGWIWDDTRTFLAVARHGTLSGAALELNLGIATLSRRIERLEAALELPLFVRQQSGYQLTEEGADLVEKAEALEAAAVAFSSGASVQAQMTGTVRLATAENLATGLILPALPEFRAQYPELSVEIVTDISTANLHRRDADLAVRMVKPERGNVTLRRLGTLGYGLYSSPGYAAQRETNPDLGGYDMDAFITWSEVQSHLPAAQWIERILRGRQPALATTSLAAQVAAAKAGLGLAVLPHFVALDAGLVCVTSDIGIDQPIYIVIQSDLARSRRTRAVADFLVDLVSRNRTRLSGC</sequence>
<dbReference type="Pfam" id="PF00126">
    <property type="entry name" value="HTH_1"/>
    <property type="match status" value="1"/>
</dbReference>
<dbReference type="GO" id="GO:0003677">
    <property type="term" value="F:DNA binding"/>
    <property type="evidence" value="ECO:0007669"/>
    <property type="project" value="UniProtKB-KW"/>
</dbReference>
<dbReference type="Proteomes" id="UP000249700">
    <property type="component" value="Unassembled WGS sequence"/>
</dbReference>